<sequence length="339" mass="40197">MKKTSSISFLFKKRYLLIFLLVALFAYGKYHNYKEKILFREYYLHPPLYREIWPSEFDPNGVTLDIPANYLMDATAISESSRKKDLEFRKKQRYESNKALCDRFQCTELFQVLLPDYKGKTLENLHIFNPESIRADYEIPKDWQEFYKYVIWFSLNSWIPKNHKVNASDAEITMGINLSSVFHPKEYFETPKLIKYIQTKPAPELGLTEVVSLDPNLPGEFYKVLVYKDWRKKYPDDVTEDYNHYKIYFKKDADGNIASYISCSTFARTYLLSKPDPEQAILEDYAKPNQQYYCSHTFNVKGLPMSITAHYSDKHLADWQNIENNLTRLIQSFHVKETK</sequence>
<evidence type="ECO:0000313" key="1">
    <source>
        <dbReference type="EMBL" id="VAX44180.1"/>
    </source>
</evidence>
<dbReference type="OrthoDB" id="9860275at2"/>
<proteinExistence type="predicted"/>
<dbReference type="EMBL" id="LS999521">
    <property type="protein sequence ID" value="VAX44180.1"/>
    <property type="molecule type" value="Genomic_DNA"/>
</dbReference>
<dbReference type="Proteomes" id="UP000294355">
    <property type="component" value="Chromosome"/>
</dbReference>
<reference evidence="1 2" key="1">
    <citation type="submission" date="2018-08" db="EMBL/GenBank/DDBJ databases">
        <authorList>
            <person name="Gonzaga-Molto A."/>
        </authorList>
    </citation>
    <scope>NUCLEOTIDE SEQUENCE [LARGE SCALE GENOMIC DNA]</scope>
    <source>
        <strain evidence="1">Acinetobacter calcoaceticus str. 2117</strain>
    </source>
</reference>
<dbReference type="RefSeq" id="WP_133972883.1">
    <property type="nucleotide sequence ID" value="NZ_LS999521.1"/>
</dbReference>
<evidence type="ECO:0000313" key="2">
    <source>
        <dbReference type="Proteomes" id="UP000294355"/>
    </source>
</evidence>
<accession>A0A446ZI79</accession>
<protein>
    <submittedName>
        <fullName evidence="1">Uncharacterized protein</fullName>
    </submittedName>
</protein>
<name>A0A446ZI79_ACICA</name>
<dbReference type="AlphaFoldDB" id="A0A446ZI79"/>
<organism evidence="1 2">
    <name type="scientific">Acinetobacter calcoaceticus</name>
    <dbReference type="NCBI Taxonomy" id="471"/>
    <lineage>
        <taxon>Bacteria</taxon>
        <taxon>Pseudomonadati</taxon>
        <taxon>Pseudomonadota</taxon>
        <taxon>Gammaproteobacteria</taxon>
        <taxon>Moraxellales</taxon>
        <taxon>Moraxellaceae</taxon>
        <taxon>Acinetobacter</taxon>
        <taxon>Acinetobacter calcoaceticus/baumannii complex</taxon>
    </lineage>
</organism>
<gene>
    <name evidence="1" type="ORF">AC2117_01359</name>
</gene>